<dbReference type="eggNOG" id="ENOG5030NQT">
    <property type="taxonomic scope" value="Bacteria"/>
</dbReference>
<dbReference type="EMBL" id="BANX01000005">
    <property type="protein sequence ID" value="GAC66932.1"/>
    <property type="molecule type" value="Genomic_DNA"/>
</dbReference>
<reference evidence="1 2" key="1">
    <citation type="submission" date="2013-01" db="EMBL/GenBank/DDBJ databases">
        <title>Whole genome shotgun sequence of Gordonia soli NBRC 108243.</title>
        <authorList>
            <person name="Isaki-Nakamura S."/>
            <person name="Hosoyama A."/>
            <person name="Tsuchikane K."/>
            <person name="Ando Y."/>
            <person name="Baba S."/>
            <person name="Ohji S."/>
            <person name="Hamada M."/>
            <person name="Tamura T."/>
            <person name="Yamazoe A."/>
            <person name="Yamazaki S."/>
            <person name="Fujita N."/>
        </authorList>
    </citation>
    <scope>NUCLEOTIDE SEQUENCE [LARGE SCALE GENOMIC DNA]</scope>
    <source>
        <strain evidence="1 2">NBRC 108243</strain>
    </source>
</reference>
<organism evidence="1 2">
    <name type="scientific">Gordonia soli NBRC 108243</name>
    <dbReference type="NCBI Taxonomy" id="1223545"/>
    <lineage>
        <taxon>Bacteria</taxon>
        <taxon>Bacillati</taxon>
        <taxon>Actinomycetota</taxon>
        <taxon>Actinomycetes</taxon>
        <taxon>Mycobacteriales</taxon>
        <taxon>Gordoniaceae</taxon>
        <taxon>Gordonia</taxon>
    </lineage>
</organism>
<dbReference type="Proteomes" id="UP000011666">
    <property type="component" value="Unassembled WGS sequence"/>
</dbReference>
<dbReference type="AlphaFoldDB" id="M0QHQ0"/>
<evidence type="ECO:0000313" key="2">
    <source>
        <dbReference type="Proteomes" id="UP000011666"/>
    </source>
</evidence>
<keyword evidence="2" id="KW-1185">Reference proteome</keyword>
<sequence length="102" mass="11976">MSQNIDRADTHRVHERFEWYQHRDAMIAFAVRWAPFGGGTVEDIWTEFGLPERVYFLRMRQVLSGPTPPGLDDVSWERLRRVCDERIHLTDPDTPPTDQLPA</sequence>
<accession>M0QHQ0</accession>
<name>M0QHQ0_9ACTN</name>
<comment type="caution">
    <text evidence="1">The sequence shown here is derived from an EMBL/GenBank/DDBJ whole genome shotgun (WGS) entry which is preliminary data.</text>
</comment>
<protein>
    <recommendedName>
        <fullName evidence="3">DUF3263 domain-containing protein</fullName>
    </recommendedName>
</protein>
<proteinExistence type="predicted"/>
<evidence type="ECO:0000313" key="1">
    <source>
        <dbReference type="EMBL" id="GAC66932.1"/>
    </source>
</evidence>
<gene>
    <name evidence="1" type="ORF">GS4_05_01430</name>
</gene>
<evidence type="ECO:0008006" key="3">
    <source>
        <dbReference type="Google" id="ProtNLM"/>
    </source>
</evidence>